<gene>
    <name evidence="1" type="ORF">LR48_Vigan08g072600</name>
</gene>
<organism evidence="1 2">
    <name type="scientific">Phaseolus angularis</name>
    <name type="common">Azuki bean</name>
    <name type="synonym">Vigna angularis</name>
    <dbReference type="NCBI Taxonomy" id="3914"/>
    <lineage>
        <taxon>Eukaryota</taxon>
        <taxon>Viridiplantae</taxon>
        <taxon>Streptophyta</taxon>
        <taxon>Embryophyta</taxon>
        <taxon>Tracheophyta</taxon>
        <taxon>Spermatophyta</taxon>
        <taxon>Magnoliopsida</taxon>
        <taxon>eudicotyledons</taxon>
        <taxon>Gunneridae</taxon>
        <taxon>Pentapetalae</taxon>
        <taxon>rosids</taxon>
        <taxon>fabids</taxon>
        <taxon>Fabales</taxon>
        <taxon>Fabaceae</taxon>
        <taxon>Papilionoideae</taxon>
        <taxon>50 kb inversion clade</taxon>
        <taxon>NPAAA clade</taxon>
        <taxon>indigoferoid/millettioid clade</taxon>
        <taxon>Phaseoleae</taxon>
        <taxon>Vigna</taxon>
    </lineage>
</organism>
<dbReference type="EMBL" id="CM003378">
    <property type="protein sequence ID" value="KOM49899.1"/>
    <property type="molecule type" value="Genomic_DNA"/>
</dbReference>
<dbReference type="Gramene" id="KOM49899">
    <property type="protein sequence ID" value="KOM49899"/>
    <property type="gene ID" value="LR48_Vigan08g072600"/>
</dbReference>
<sequence length="240" mass="26719">MAFQPKTELWSLPSFIPTANEKEYSDMRNRQGPRKLDELEEELNCQEVATQNGQKKHKKRRDVELQSSSNISCQGALPGALTLVQSRETIADFMPRFPLNRDTPNDAVVAAVSTQTFVVVHETKFTVVVLGTGEEEIVVPVVLEEPSRRDQCSSNASPFIIYICHRRRCQGTSFNSSLCTMALSSLIAKRLRSVSLLSSSSRYSSPPSRLPSALDVGHHRHHRRSASCCNGGKILPAPWL</sequence>
<evidence type="ECO:0000313" key="1">
    <source>
        <dbReference type="EMBL" id="KOM49899.1"/>
    </source>
</evidence>
<accession>A0A0L9V5B7</accession>
<reference evidence="2" key="1">
    <citation type="journal article" date="2015" name="Proc. Natl. Acad. Sci. U.S.A.">
        <title>Genome sequencing of adzuki bean (Vigna angularis) provides insight into high starch and low fat accumulation and domestication.</title>
        <authorList>
            <person name="Yang K."/>
            <person name="Tian Z."/>
            <person name="Chen C."/>
            <person name="Luo L."/>
            <person name="Zhao B."/>
            <person name="Wang Z."/>
            <person name="Yu L."/>
            <person name="Li Y."/>
            <person name="Sun Y."/>
            <person name="Li W."/>
            <person name="Chen Y."/>
            <person name="Li Y."/>
            <person name="Zhang Y."/>
            <person name="Ai D."/>
            <person name="Zhao J."/>
            <person name="Shang C."/>
            <person name="Ma Y."/>
            <person name="Wu B."/>
            <person name="Wang M."/>
            <person name="Gao L."/>
            <person name="Sun D."/>
            <person name="Zhang P."/>
            <person name="Guo F."/>
            <person name="Wang W."/>
            <person name="Li Y."/>
            <person name="Wang J."/>
            <person name="Varshney R.K."/>
            <person name="Wang J."/>
            <person name="Ling H.Q."/>
            <person name="Wan P."/>
        </authorList>
    </citation>
    <scope>NUCLEOTIDE SEQUENCE</scope>
    <source>
        <strain evidence="2">cv. Jingnong 6</strain>
    </source>
</reference>
<protein>
    <submittedName>
        <fullName evidence="1">Uncharacterized protein</fullName>
    </submittedName>
</protein>
<dbReference type="AlphaFoldDB" id="A0A0L9V5B7"/>
<dbReference type="Proteomes" id="UP000053144">
    <property type="component" value="Chromosome 8"/>
</dbReference>
<evidence type="ECO:0000313" key="2">
    <source>
        <dbReference type="Proteomes" id="UP000053144"/>
    </source>
</evidence>
<proteinExistence type="predicted"/>
<name>A0A0L9V5B7_PHAAN</name>